<dbReference type="SUPFAM" id="SSF56112">
    <property type="entry name" value="Protein kinase-like (PK-like)"/>
    <property type="match status" value="1"/>
</dbReference>
<gene>
    <name evidence="7" type="ORF">H8D96_18130</name>
</gene>
<dbReference type="InterPro" id="IPR008271">
    <property type="entry name" value="Ser/Thr_kinase_AS"/>
</dbReference>
<dbReference type="InterPro" id="IPR000719">
    <property type="entry name" value="Prot_kinase_dom"/>
</dbReference>
<dbReference type="Proteomes" id="UP000605201">
    <property type="component" value="Unassembled WGS sequence"/>
</dbReference>
<dbReference type="PROSITE" id="PS50011">
    <property type="entry name" value="PROTEIN_KINASE_DOM"/>
    <property type="match status" value="1"/>
</dbReference>
<feature type="domain" description="Protein kinase" evidence="6">
    <location>
        <begin position="7"/>
        <end position="282"/>
    </location>
</feature>
<dbReference type="InterPro" id="IPR017441">
    <property type="entry name" value="Protein_kinase_ATP_BS"/>
</dbReference>
<protein>
    <submittedName>
        <fullName evidence="7">Protein kinase</fullName>
    </submittedName>
</protein>
<dbReference type="SMART" id="SM00220">
    <property type="entry name" value="S_TKc"/>
    <property type="match status" value="1"/>
</dbReference>
<feature type="binding site" evidence="5">
    <location>
        <position position="36"/>
    </location>
    <ligand>
        <name>ATP</name>
        <dbReference type="ChEBI" id="CHEBI:30616"/>
    </ligand>
</feature>
<dbReference type="AlphaFoldDB" id="A0A8J6P3D7"/>
<evidence type="ECO:0000256" key="1">
    <source>
        <dbReference type="ARBA" id="ARBA00022679"/>
    </source>
</evidence>
<keyword evidence="1" id="KW-0808">Transferase</keyword>
<dbReference type="PANTHER" id="PTHR43289:SF6">
    <property type="entry name" value="SERINE_THREONINE-PROTEIN KINASE NEKL-3"/>
    <property type="match status" value="1"/>
</dbReference>
<comment type="caution">
    <text evidence="7">The sequence shown here is derived from an EMBL/GenBank/DDBJ whole genome shotgun (WGS) entry which is preliminary data.</text>
</comment>
<reference evidence="7 8" key="1">
    <citation type="submission" date="2020-08" db="EMBL/GenBank/DDBJ databases">
        <title>Bridging the membrane lipid divide: bacteria of the FCB group superphylum have the potential to synthesize archaeal ether lipids.</title>
        <authorList>
            <person name="Villanueva L."/>
            <person name="Von Meijenfeldt F.A.B."/>
            <person name="Westbye A.B."/>
            <person name="Yadav S."/>
            <person name="Hopmans E.C."/>
            <person name="Dutilh B.E."/>
            <person name="Sinninghe Damste J.S."/>
        </authorList>
    </citation>
    <scope>NUCLEOTIDE SEQUENCE [LARGE SCALE GENOMIC DNA]</scope>
    <source>
        <strain evidence="7">NIOZ-UU17</strain>
    </source>
</reference>
<dbReference type="InterPro" id="IPR011460">
    <property type="entry name" value="Lcl_C"/>
</dbReference>
<dbReference type="Gene3D" id="1.10.510.10">
    <property type="entry name" value="Transferase(Phosphotransferase) domain 1"/>
    <property type="match status" value="1"/>
</dbReference>
<dbReference type="GO" id="GO:0004674">
    <property type="term" value="F:protein serine/threonine kinase activity"/>
    <property type="evidence" value="ECO:0007669"/>
    <property type="project" value="TreeGrafter"/>
</dbReference>
<evidence type="ECO:0000313" key="7">
    <source>
        <dbReference type="EMBL" id="MBC8433833.1"/>
    </source>
</evidence>
<evidence type="ECO:0000256" key="3">
    <source>
        <dbReference type="ARBA" id="ARBA00022777"/>
    </source>
</evidence>
<dbReference type="Pfam" id="PF00069">
    <property type="entry name" value="Pkinase"/>
    <property type="match status" value="1"/>
</dbReference>
<evidence type="ECO:0000259" key="6">
    <source>
        <dbReference type="PROSITE" id="PS50011"/>
    </source>
</evidence>
<organism evidence="7 8">
    <name type="scientific">Candidatus Desulfatibia vada</name>
    <dbReference type="NCBI Taxonomy" id="2841696"/>
    <lineage>
        <taxon>Bacteria</taxon>
        <taxon>Pseudomonadati</taxon>
        <taxon>Thermodesulfobacteriota</taxon>
        <taxon>Desulfobacteria</taxon>
        <taxon>Desulfobacterales</taxon>
        <taxon>Desulfobacterales incertae sedis</taxon>
        <taxon>Candidatus Desulfatibia</taxon>
    </lineage>
</organism>
<dbReference type="PANTHER" id="PTHR43289">
    <property type="entry name" value="MITOGEN-ACTIVATED PROTEIN KINASE KINASE KINASE 20-RELATED"/>
    <property type="match status" value="1"/>
</dbReference>
<accession>A0A8J6P3D7</accession>
<dbReference type="PROSITE" id="PS00108">
    <property type="entry name" value="PROTEIN_KINASE_ST"/>
    <property type="match status" value="1"/>
</dbReference>
<keyword evidence="3 7" id="KW-0418">Kinase</keyword>
<dbReference type="GO" id="GO:0005524">
    <property type="term" value="F:ATP binding"/>
    <property type="evidence" value="ECO:0007669"/>
    <property type="project" value="UniProtKB-UniRule"/>
</dbReference>
<keyword evidence="4 5" id="KW-0067">ATP-binding</keyword>
<dbReference type="InterPro" id="IPR011009">
    <property type="entry name" value="Kinase-like_dom_sf"/>
</dbReference>
<keyword evidence="2 5" id="KW-0547">Nucleotide-binding</keyword>
<evidence type="ECO:0000256" key="5">
    <source>
        <dbReference type="PROSITE-ProRule" id="PRU10141"/>
    </source>
</evidence>
<dbReference type="PROSITE" id="PS00107">
    <property type="entry name" value="PROTEIN_KINASE_ATP"/>
    <property type="match status" value="1"/>
</dbReference>
<name>A0A8J6P3D7_9BACT</name>
<dbReference type="Gene3D" id="3.30.200.20">
    <property type="entry name" value="Phosphorylase Kinase, domain 1"/>
    <property type="match status" value="1"/>
</dbReference>
<proteinExistence type="predicted"/>
<dbReference type="Pfam" id="PF07603">
    <property type="entry name" value="Lcl_C"/>
    <property type="match status" value="1"/>
</dbReference>
<evidence type="ECO:0000256" key="4">
    <source>
        <dbReference type="ARBA" id="ARBA00022840"/>
    </source>
</evidence>
<evidence type="ECO:0000313" key="8">
    <source>
        <dbReference type="Proteomes" id="UP000605201"/>
    </source>
</evidence>
<sequence length="452" mass="50902">MKKFGKYTVKGLLGRGGMGTVYKAAIPNTDKIVALKVCEPRQVLANILGMEEVRRQFMKEAVTMARLRHPNIAEVWDLDTHNGRPFFVMEYYCNNLGTVIGETYEDGPSRPLSIDASIHYTRQVLAALARLHHAGIIHMDVKPFNMMLTDEDTVKLIDFGVSKLRGEELGGPDTVKVGTPYYAAPEQEENPNEADERSDLYSVGITLFRMLTGSLPDGKKKAGAINPDLDEVWDRFLQRSSHPDREQRFASASSMLAELDLLAAAWEEKKAKTCALIVEESLPEKLHGTADPARLRSAPVKTGLKRAKDLFDADELWRPKNPVPGVLRDNGDGTILDETTRLLWEQGGSPYPGTWNEAQDYAISLNRKAFAGFSDWRLPTVNELMSLFIENTSPYQFCLEPVFDPAKQRIWSADKKSYVAAWYADVEFGFVWWQDFTCFFHARVVRSAKGID</sequence>
<dbReference type="EMBL" id="JACNIG010000342">
    <property type="protein sequence ID" value="MBC8433833.1"/>
    <property type="molecule type" value="Genomic_DNA"/>
</dbReference>
<evidence type="ECO:0000256" key="2">
    <source>
        <dbReference type="ARBA" id="ARBA00022741"/>
    </source>
</evidence>
<dbReference type="CDD" id="cd14014">
    <property type="entry name" value="STKc_PknB_like"/>
    <property type="match status" value="1"/>
</dbReference>